<keyword evidence="3" id="KW-0472">Membrane</keyword>
<dbReference type="InterPro" id="IPR001647">
    <property type="entry name" value="HTH_TetR"/>
</dbReference>
<keyword evidence="1 2" id="KW-0238">DNA-binding</keyword>
<evidence type="ECO:0000256" key="3">
    <source>
        <dbReference type="SAM" id="Phobius"/>
    </source>
</evidence>
<sequence>MATNDNNIENKIIETAQQLFVKNGFTDTNMSDIAAAVGINRPTLHYYFRTKDKMFQAVFGNIILSLAPEIQGIMVQDKPISERIGRVVDAYFKIFTDNPSLPIFIVREIERDMPHLISTARALELERYFHEIGVKLQKEMDSGKLKQVPIHFVFYTFYGLLVFPFLAKKLSTSVFLNGDEDFHEMLQTWKSHIIGQMEHLLCP</sequence>
<dbReference type="InterPro" id="IPR050109">
    <property type="entry name" value="HTH-type_TetR-like_transc_reg"/>
</dbReference>
<dbReference type="AlphaFoldDB" id="A0A7J4XKG8"/>
<feature type="domain" description="HTH tetR-type" evidence="4">
    <location>
        <begin position="6"/>
        <end position="66"/>
    </location>
</feature>
<evidence type="ECO:0000313" key="6">
    <source>
        <dbReference type="Proteomes" id="UP000422221"/>
    </source>
</evidence>
<name>A0A7J4XKG8_9BACE</name>
<evidence type="ECO:0000313" key="5">
    <source>
        <dbReference type="EMBL" id="KAA3766866.1"/>
    </source>
</evidence>
<proteinExistence type="predicted"/>
<dbReference type="Proteomes" id="UP000422221">
    <property type="component" value="Unassembled WGS sequence"/>
</dbReference>
<organism evidence="5 6">
    <name type="scientific">Bacteroides salyersiae</name>
    <dbReference type="NCBI Taxonomy" id="291644"/>
    <lineage>
        <taxon>Bacteria</taxon>
        <taxon>Pseudomonadati</taxon>
        <taxon>Bacteroidota</taxon>
        <taxon>Bacteroidia</taxon>
        <taxon>Bacteroidales</taxon>
        <taxon>Bacteroidaceae</taxon>
        <taxon>Bacteroides</taxon>
    </lineage>
</organism>
<dbReference type="EMBL" id="VWMK01000006">
    <property type="protein sequence ID" value="KAA3766866.1"/>
    <property type="molecule type" value="Genomic_DNA"/>
</dbReference>
<dbReference type="InterPro" id="IPR009057">
    <property type="entry name" value="Homeodomain-like_sf"/>
</dbReference>
<dbReference type="GO" id="GO:0003700">
    <property type="term" value="F:DNA-binding transcription factor activity"/>
    <property type="evidence" value="ECO:0007669"/>
    <property type="project" value="TreeGrafter"/>
</dbReference>
<evidence type="ECO:0000256" key="2">
    <source>
        <dbReference type="PROSITE-ProRule" id="PRU00335"/>
    </source>
</evidence>
<dbReference type="PANTHER" id="PTHR30055:SF207">
    <property type="entry name" value="HTH-TYPE TRANSCRIPTIONAL REPRESSOR FATR"/>
    <property type="match status" value="1"/>
</dbReference>
<comment type="caution">
    <text evidence="5">The sequence shown here is derived from an EMBL/GenBank/DDBJ whole genome shotgun (WGS) entry which is preliminary data.</text>
</comment>
<reference evidence="5 6" key="1">
    <citation type="journal article" date="2019" name="Nat. Med.">
        <title>A library of human gut bacterial isolates paired with longitudinal multiomics data enables mechanistic microbiome research.</title>
        <authorList>
            <person name="Poyet M."/>
            <person name="Groussin M."/>
            <person name="Gibbons S.M."/>
            <person name="Avila-Pacheco J."/>
            <person name="Jiang X."/>
            <person name="Kearney S.M."/>
            <person name="Perrotta A.R."/>
            <person name="Berdy B."/>
            <person name="Zhao S."/>
            <person name="Lieberman T.D."/>
            <person name="Swanson P.K."/>
            <person name="Smith M."/>
            <person name="Roesemann S."/>
            <person name="Alexander J.E."/>
            <person name="Rich S.A."/>
            <person name="Livny J."/>
            <person name="Vlamakis H."/>
            <person name="Clish C."/>
            <person name="Bullock K."/>
            <person name="Deik A."/>
            <person name="Scott J."/>
            <person name="Pierce K.A."/>
            <person name="Xavier R.J."/>
            <person name="Alm E.J."/>
        </authorList>
    </citation>
    <scope>NUCLEOTIDE SEQUENCE [LARGE SCALE GENOMIC DNA]</scope>
    <source>
        <strain evidence="5 6">BIOML-A10</strain>
    </source>
</reference>
<dbReference type="SUPFAM" id="SSF48498">
    <property type="entry name" value="Tetracyclin repressor-like, C-terminal domain"/>
    <property type="match status" value="1"/>
</dbReference>
<gene>
    <name evidence="5" type="ORF">F3F73_08320</name>
</gene>
<dbReference type="PROSITE" id="PS50977">
    <property type="entry name" value="HTH_TETR_2"/>
    <property type="match status" value="1"/>
</dbReference>
<keyword evidence="3" id="KW-0812">Transmembrane</keyword>
<dbReference type="SUPFAM" id="SSF46689">
    <property type="entry name" value="Homeodomain-like"/>
    <property type="match status" value="1"/>
</dbReference>
<feature type="transmembrane region" description="Helical" evidence="3">
    <location>
        <begin position="148"/>
        <end position="167"/>
    </location>
</feature>
<dbReference type="GO" id="GO:0000976">
    <property type="term" value="F:transcription cis-regulatory region binding"/>
    <property type="evidence" value="ECO:0007669"/>
    <property type="project" value="TreeGrafter"/>
</dbReference>
<dbReference type="Gene3D" id="1.10.357.10">
    <property type="entry name" value="Tetracycline Repressor, domain 2"/>
    <property type="match status" value="1"/>
</dbReference>
<dbReference type="PRINTS" id="PR00455">
    <property type="entry name" value="HTHTETR"/>
</dbReference>
<keyword evidence="3" id="KW-1133">Transmembrane helix</keyword>
<dbReference type="RefSeq" id="WP_005932074.1">
    <property type="nucleotide sequence ID" value="NZ_CABKSE010000002.1"/>
</dbReference>
<evidence type="ECO:0000259" key="4">
    <source>
        <dbReference type="PROSITE" id="PS50977"/>
    </source>
</evidence>
<dbReference type="InterPro" id="IPR036271">
    <property type="entry name" value="Tet_transcr_reg_TetR-rel_C_sf"/>
</dbReference>
<feature type="DNA-binding region" description="H-T-H motif" evidence="2">
    <location>
        <begin position="29"/>
        <end position="48"/>
    </location>
</feature>
<dbReference type="GeneID" id="93117158"/>
<dbReference type="PANTHER" id="PTHR30055">
    <property type="entry name" value="HTH-TYPE TRANSCRIPTIONAL REGULATOR RUTR"/>
    <property type="match status" value="1"/>
</dbReference>
<evidence type="ECO:0000256" key="1">
    <source>
        <dbReference type="ARBA" id="ARBA00023125"/>
    </source>
</evidence>
<accession>A0A7J4XKG8</accession>
<dbReference type="Pfam" id="PF00440">
    <property type="entry name" value="TetR_N"/>
    <property type="match status" value="1"/>
</dbReference>
<protein>
    <submittedName>
        <fullName evidence="5">TetR/AcrR family transcriptional regulator</fullName>
    </submittedName>
</protein>